<protein>
    <submittedName>
        <fullName evidence="1">Uncharacterized protein</fullName>
    </submittedName>
</protein>
<sequence>LLDQRLREKAQCRSYKPCLLIHLHRLETWGLPLTLEFTFIPHQIHLKNIARVRFLLPRANTEILMHAFISSRLNYGNTLLSDLPKKNLSRFQPLQNSAAHVLTNGLDTR</sequence>
<feature type="non-terminal residue" evidence="1">
    <location>
        <position position="109"/>
    </location>
</feature>
<feature type="non-terminal residue" evidence="1">
    <location>
        <position position="1"/>
    </location>
</feature>
<accession>A0A1A8D893</accession>
<reference evidence="1" key="1">
    <citation type="submission" date="2016-05" db="EMBL/GenBank/DDBJ databases">
        <authorList>
            <person name="Lavstsen T."/>
            <person name="Jespersen J.S."/>
        </authorList>
    </citation>
    <scope>NUCLEOTIDE SEQUENCE</scope>
    <source>
        <tissue evidence="1">Brain</tissue>
    </source>
</reference>
<gene>
    <name evidence="1" type="primary">BX005380.2</name>
</gene>
<dbReference type="AlphaFoldDB" id="A0A1A8D893"/>
<evidence type="ECO:0000313" key="1">
    <source>
        <dbReference type="EMBL" id="SBQ30342.1"/>
    </source>
</evidence>
<organism evidence="1">
    <name type="scientific">Nothobranchius kadleci</name>
    <name type="common">African annual killifish</name>
    <dbReference type="NCBI Taxonomy" id="1051664"/>
    <lineage>
        <taxon>Eukaryota</taxon>
        <taxon>Metazoa</taxon>
        <taxon>Chordata</taxon>
        <taxon>Craniata</taxon>
        <taxon>Vertebrata</taxon>
        <taxon>Euteleostomi</taxon>
        <taxon>Actinopterygii</taxon>
        <taxon>Neopterygii</taxon>
        <taxon>Teleostei</taxon>
        <taxon>Neoteleostei</taxon>
        <taxon>Acanthomorphata</taxon>
        <taxon>Ovalentaria</taxon>
        <taxon>Atherinomorphae</taxon>
        <taxon>Cyprinodontiformes</taxon>
        <taxon>Nothobranchiidae</taxon>
        <taxon>Nothobranchius</taxon>
    </lineage>
</organism>
<reference evidence="1" key="2">
    <citation type="submission" date="2016-06" db="EMBL/GenBank/DDBJ databases">
        <title>The genome of a short-lived fish provides insights into sex chromosome evolution and the genetic control of aging.</title>
        <authorList>
            <person name="Reichwald K."/>
            <person name="Felder M."/>
            <person name="Petzold A."/>
            <person name="Koch P."/>
            <person name="Groth M."/>
            <person name="Platzer M."/>
        </authorList>
    </citation>
    <scope>NUCLEOTIDE SEQUENCE</scope>
    <source>
        <tissue evidence="1">Brain</tissue>
    </source>
</reference>
<dbReference type="EMBL" id="HAEA01001862">
    <property type="protein sequence ID" value="SBQ30342.1"/>
    <property type="molecule type" value="Transcribed_RNA"/>
</dbReference>
<name>A0A1A8D893_NOTKA</name>
<proteinExistence type="predicted"/>